<reference evidence="2 3" key="1">
    <citation type="submission" date="2014-03" db="EMBL/GenBank/DDBJ databases">
        <title>Complete genome sequence of Pseudomonas stutzeri 19SMN4.</title>
        <authorList>
            <person name="Brunet-Galmes I."/>
            <person name="Nogales B."/>
            <person name="Busquets A."/>
            <person name="Pena A."/>
            <person name="Gomila M."/>
            <person name="Garcia-Valdes E."/>
            <person name="Lalucat J."/>
            <person name="Bennasar A."/>
            <person name="Bosch R."/>
        </authorList>
    </citation>
    <scope>NUCLEOTIDE SEQUENCE [LARGE SCALE GENOMIC DNA]</scope>
    <source>
        <strain evidence="2 3">19SMN4</strain>
    </source>
</reference>
<organism evidence="2 3">
    <name type="scientific">Stutzerimonas stutzeri</name>
    <name type="common">Pseudomonas stutzeri</name>
    <dbReference type="NCBI Taxonomy" id="316"/>
    <lineage>
        <taxon>Bacteria</taxon>
        <taxon>Pseudomonadati</taxon>
        <taxon>Pseudomonadota</taxon>
        <taxon>Gammaproteobacteria</taxon>
        <taxon>Pseudomonadales</taxon>
        <taxon>Pseudomonadaceae</taxon>
        <taxon>Stutzerimonas</taxon>
    </lineage>
</organism>
<evidence type="ECO:0000313" key="3">
    <source>
        <dbReference type="Proteomes" id="UP000025238"/>
    </source>
</evidence>
<dbReference type="KEGG" id="pstu:UIB01_22060"/>
<gene>
    <name evidence="2" type="ORF">UIB01_22060</name>
</gene>
<evidence type="ECO:0000313" key="2">
    <source>
        <dbReference type="EMBL" id="AHY45022.1"/>
    </source>
</evidence>
<evidence type="ECO:0000256" key="1">
    <source>
        <dbReference type="SAM" id="SignalP"/>
    </source>
</evidence>
<dbReference type="Proteomes" id="UP000025238">
    <property type="component" value="Chromosome"/>
</dbReference>
<feature type="signal peptide" evidence="1">
    <location>
        <begin position="1"/>
        <end position="21"/>
    </location>
</feature>
<keyword evidence="2" id="KW-0830">Ubiquinone</keyword>
<dbReference type="PATRIC" id="fig|316.97.peg.4416"/>
<name>A0A023WXR5_STUST</name>
<dbReference type="AlphaFoldDB" id="A0A023WXR5"/>
<protein>
    <submittedName>
        <fullName evidence="2">NADH:ubiquinone oxidoreductase</fullName>
    </submittedName>
</protein>
<keyword evidence="1" id="KW-0732">Signal</keyword>
<proteinExistence type="predicted"/>
<dbReference type="EMBL" id="CP007509">
    <property type="protein sequence ID" value="AHY45022.1"/>
    <property type="molecule type" value="Genomic_DNA"/>
</dbReference>
<dbReference type="OrthoDB" id="7013721at2"/>
<accession>A0A023WXR5</accession>
<feature type="chain" id="PRO_5001525927" evidence="1">
    <location>
        <begin position="22"/>
        <end position="120"/>
    </location>
</feature>
<sequence>MRLPFLLTAICGALVAGDAMAEACVIHSHDDRVAVTLCQANINIPAELFRSGFCQPQLKDHEVKVEFVEQCPDGAFGVCRNAQVSNMPYRQDIHYYGVASDARFLQPACEQNSQGIWASE</sequence>